<sequence length="141" mass="14927">MGIIGPENISKPQWKAKDVIHAFSTGSNPPPGVYLSVSPGATGGPNSADSSWRRSPEIPISQLSPGSLPSPKEKAGNWVDMGHESGFGIPGTCIGDWFRGPITRHSANHDVQPPAVKNLSCPVPVAIHQAYTFFTQLEGTD</sequence>
<evidence type="ECO:0000313" key="2">
    <source>
        <dbReference type="EMBL" id="KAJ7761435.1"/>
    </source>
</evidence>
<evidence type="ECO:0000256" key="1">
    <source>
        <dbReference type="SAM" id="MobiDB-lite"/>
    </source>
</evidence>
<name>A0AAD7JFK1_9AGAR</name>
<comment type="caution">
    <text evidence="2">The sequence shown here is derived from an EMBL/GenBank/DDBJ whole genome shotgun (WGS) entry which is preliminary data.</text>
</comment>
<keyword evidence="3" id="KW-1185">Reference proteome</keyword>
<protein>
    <submittedName>
        <fullName evidence="2">Uncharacterized protein</fullName>
    </submittedName>
</protein>
<accession>A0AAD7JFK1</accession>
<feature type="region of interest" description="Disordered" evidence="1">
    <location>
        <begin position="22"/>
        <end position="81"/>
    </location>
</feature>
<dbReference type="Proteomes" id="UP001215598">
    <property type="component" value="Unassembled WGS sequence"/>
</dbReference>
<gene>
    <name evidence="2" type="ORF">B0H16DRAFT_1456183</name>
</gene>
<organism evidence="2 3">
    <name type="scientific">Mycena metata</name>
    <dbReference type="NCBI Taxonomy" id="1033252"/>
    <lineage>
        <taxon>Eukaryota</taxon>
        <taxon>Fungi</taxon>
        <taxon>Dikarya</taxon>
        <taxon>Basidiomycota</taxon>
        <taxon>Agaricomycotina</taxon>
        <taxon>Agaricomycetes</taxon>
        <taxon>Agaricomycetidae</taxon>
        <taxon>Agaricales</taxon>
        <taxon>Marasmiineae</taxon>
        <taxon>Mycenaceae</taxon>
        <taxon>Mycena</taxon>
    </lineage>
</organism>
<reference evidence="2" key="1">
    <citation type="submission" date="2023-03" db="EMBL/GenBank/DDBJ databases">
        <title>Massive genome expansion in bonnet fungi (Mycena s.s.) driven by repeated elements and novel gene families across ecological guilds.</title>
        <authorList>
            <consortium name="Lawrence Berkeley National Laboratory"/>
            <person name="Harder C.B."/>
            <person name="Miyauchi S."/>
            <person name="Viragh M."/>
            <person name="Kuo A."/>
            <person name="Thoen E."/>
            <person name="Andreopoulos B."/>
            <person name="Lu D."/>
            <person name="Skrede I."/>
            <person name="Drula E."/>
            <person name="Henrissat B."/>
            <person name="Morin E."/>
            <person name="Kohler A."/>
            <person name="Barry K."/>
            <person name="LaButti K."/>
            <person name="Morin E."/>
            <person name="Salamov A."/>
            <person name="Lipzen A."/>
            <person name="Mereny Z."/>
            <person name="Hegedus B."/>
            <person name="Baldrian P."/>
            <person name="Stursova M."/>
            <person name="Weitz H."/>
            <person name="Taylor A."/>
            <person name="Grigoriev I.V."/>
            <person name="Nagy L.G."/>
            <person name="Martin F."/>
            <person name="Kauserud H."/>
        </authorList>
    </citation>
    <scope>NUCLEOTIDE SEQUENCE</scope>
    <source>
        <strain evidence="2">CBHHK182m</strain>
    </source>
</reference>
<dbReference type="AlphaFoldDB" id="A0AAD7JFK1"/>
<evidence type="ECO:0000313" key="3">
    <source>
        <dbReference type="Proteomes" id="UP001215598"/>
    </source>
</evidence>
<proteinExistence type="predicted"/>
<dbReference type="EMBL" id="JARKIB010000035">
    <property type="protein sequence ID" value="KAJ7761435.1"/>
    <property type="molecule type" value="Genomic_DNA"/>
</dbReference>